<proteinExistence type="inferred from homology"/>
<keyword evidence="4" id="KW-0812">Transmembrane</keyword>
<accession>A0A2H0WQA4</accession>
<dbReference type="InterPro" id="IPR020892">
    <property type="entry name" value="Cyclophilin-type_PPIase_CS"/>
</dbReference>
<comment type="function">
    <text evidence="3">PPIases accelerate the folding of proteins. It catalyzes the cis-trans isomerization of proline imidic peptide bonds in oligopeptides.</text>
</comment>
<evidence type="ECO:0000256" key="4">
    <source>
        <dbReference type="SAM" id="Phobius"/>
    </source>
</evidence>
<dbReference type="Gene3D" id="2.40.100.10">
    <property type="entry name" value="Cyclophilin-like"/>
    <property type="match status" value="1"/>
</dbReference>
<dbReference type="EC" id="5.2.1.8" evidence="3"/>
<dbReference type="Pfam" id="PF00160">
    <property type="entry name" value="Pro_isomerase"/>
    <property type="match status" value="1"/>
</dbReference>
<dbReference type="EMBL" id="PEZI01000011">
    <property type="protein sequence ID" value="PIS14844.1"/>
    <property type="molecule type" value="Genomic_DNA"/>
</dbReference>
<organism evidence="6 7">
    <name type="scientific">Candidatus Shapirobacteria bacterium CG09_land_8_20_14_0_10_39_12</name>
    <dbReference type="NCBI Taxonomy" id="1974885"/>
    <lineage>
        <taxon>Bacteria</taxon>
        <taxon>Candidatus Shapironibacteriota</taxon>
    </lineage>
</organism>
<name>A0A2H0WQA4_9BACT</name>
<dbReference type="CDD" id="cd00317">
    <property type="entry name" value="cyclophilin"/>
    <property type="match status" value="1"/>
</dbReference>
<protein>
    <recommendedName>
        <fullName evidence="3">Peptidyl-prolyl cis-trans isomerase</fullName>
        <shortName evidence="3">PPIase</shortName>
        <ecNumber evidence="3">5.2.1.8</ecNumber>
    </recommendedName>
</protein>
<comment type="catalytic activity">
    <reaction evidence="3">
        <text>[protein]-peptidylproline (omega=180) = [protein]-peptidylproline (omega=0)</text>
        <dbReference type="Rhea" id="RHEA:16237"/>
        <dbReference type="Rhea" id="RHEA-COMP:10747"/>
        <dbReference type="Rhea" id="RHEA-COMP:10748"/>
        <dbReference type="ChEBI" id="CHEBI:83833"/>
        <dbReference type="ChEBI" id="CHEBI:83834"/>
        <dbReference type="EC" id="5.2.1.8"/>
    </reaction>
</comment>
<dbReference type="GO" id="GO:0003755">
    <property type="term" value="F:peptidyl-prolyl cis-trans isomerase activity"/>
    <property type="evidence" value="ECO:0007669"/>
    <property type="project" value="UniProtKB-UniRule"/>
</dbReference>
<reference evidence="7" key="1">
    <citation type="submission" date="2017-09" db="EMBL/GenBank/DDBJ databases">
        <title>Depth-based differentiation of microbial function through sediment-hosted aquifers and enrichment of novel symbionts in the deep terrestrial subsurface.</title>
        <authorList>
            <person name="Probst A.J."/>
            <person name="Ladd B."/>
            <person name="Jarett J.K."/>
            <person name="Geller-Mcgrath D.E."/>
            <person name="Sieber C.M.K."/>
            <person name="Emerson J.B."/>
            <person name="Anantharaman K."/>
            <person name="Thomas B.C."/>
            <person name="Malmstrom R."/>
            <person name="Stieglmeier M."/>
            <person name="Klingl A."/>
            <person name="Woyke T."/>
            <person name="Ryan C.M."/>
            <person name="Banfield J.F."/>
        </authorList>
    </citation>
    <scope>NUCLEOTIDE SEQUENCE [LARGE SCALE GENOMIC DNA]</scope>
</reference>
<evidence type="ECO:0000259" key="5">
    <source>
        <dbReference type="PROSITE" id="PS50072"/>
    </source>
</evidence>
<dbReference type="PROSITE" id="PS50072">
    <property type="entry name" value="CSA_PPIASE_2"/>
    <property type="match status" value="1"/>
</dbReference>
<dbReference type="PROSITE" id="PS00170">
    <property type="entry name" value="CSA_PPIASE_1"/>
    <property type="match status" value="1"/>
</dbReference>
<dbReference type="InterPro" id="IPR002130">
    <property type="entry name" value="Cyclophilin-type_PPIase_dom"/>
</dbReference>
<keyword evidence="4" id="KW-0472">Membrane</keyword>
<comment type="similarity">
    <text evidence="3">Belongs to the cyclophilin-type PPIase family.</text>
</comment>
<keyword evidence="2 3" id="KW-0413">Isomerase</keyword>
<dbReference type="Proteomes" id="UP000230775">
    <property type="component" value="Unassembled WGS sequence"/>
</dbReference>
<evidence type="ECO:0000256" key="1">
    <source>
        <dbReference type="ARBA" id="ARBA00023110"/>
    </source>
</evidence>
<dbReference type="InterPro" id="IPR029000">
    <property type="entry name" value="Cyclophilin-like_dom_sf"/>
</dbReference>
<comment type="caution">
    <text evidence="6">The sequence shown here is derived from an EMBL/GenBank/DDBJ whole genome shotgun (WGS) entry which is preliminary data.</text>
</comment>
<sequence length="187" mass="20342">MKKATVLLILFPVILIALIYLFSEKKEDKMETYTAVLKTSLGEITLELNAKQTPITVNNFVSLANKGFYNNTVFHRVIAGFMIQGGDPNGDGTGGPGYKFDDEPFTGEYTRGTIAMANAGPNTNGSQFFIMHADYPLPKNYVIFGKVISGIEAVDKIAEAPVSPNTSGEMSKPVTPVKIESVEIIEK</sequence>
<dbReference type="PANTHER" id="PTHR45625:SF4">
    <property type="entry name" value="PEPTIDYLPROLYL ISOMERASE DOMAIN AND WD REPEAT-CONTAINING PROTEIN 1"/>
    <property type="match status" value="1"/>
</dbReference>
<evidence type="ECO:0000313" key="6">
    <source>
        <dbReference type="EMBL" id="PIS14844.1"/>
    </source>
</evidence>
<gene>
    <name evidence="6" type="ORF">COT64_00525</name>
</gene>
<keyword evidence="4" id="KW-1133">Transmembrane helix</keyword>
<feature type="domain" description="PPIase cyclophilin-type" evidence="5">
    <location>
        <begin position="39"/>
        <end position="184"/>
    </location>
</feature>
<dbReference type="GO" id="GO:0006457">
    <property type="term" value="P:protein folding"/>
    <property type="evidence" value="ECO:0007669"/>
    <property type="project" value="InterPro"/>
</dbReference>
<dbReference type="PRINTS" id="PR00153">
    <property type="entry name" value="CSAPPISMRASE"/>
</dbReference>
<dbReference type="PANTHER" id="PTHR45625">
    <property type="entry name" value="PEPTIDYL-PROLYL CIS-TRANS ISOMERASE-RELATED"/>
    <property type="match status" value="1"/>
</dbReference>
<evidence type="ECO:0000256" key="2">
    <source>
        <dbReference type="ARBA" id="ARBA00023235"/>
    </source>
</evidence>
<evidence type="ECO:0000256" key="3">
    <source>
        <dbReference type="RuleBase" id="RU363019"/>
    </source>
</evidence>
<dbReference type="SUPFAM" id="SSF50891">
    <property type="entry name" value="Cyclophilin-like"/>
    <property type="match status" value="1"/>
</dbReference>
<dbReference type="InterPro" id="IPR044666">
    <property type="entry name" value="Cyclophilin_A-like"/>
</dbReference>
<keyword evidence="1 3" id="KW-0697">Rotamase</keyword>
<feature type="transmembrane region" description="Helical" evidence="4">
    <location>
        <begin position="6"/>
        <end position="23"/>
    </location>
</feature>
<dbReference type="AlphaFoldDB" id="A0A2H0WQA4"/>
<evidence type="ECO:0000313" key="7">
    <source>
        <dbReference type="Proteomes" id="UP000230775"/>
    </source>
</evidence>